<dbReference type="PANTHER" id="PTHR44051:SF19">
    <property type="entry name" value="DISULFIDE-BOND OXIDOREDUCTASE YFCG"/>
    <property type="match status" value="1"/>
</dbReference>
<dbReference type="EMBL" id="JAWDID010000044">
    <property type="protein sequence ID" value="MDU0342623.1"/>
    <property type="molecule type" value="Genomic_DNA"/>
</dbReference>
<evidence type="ECO:0000313" key="3">
    <source>
        <dbReference type="EMBL" id="MDU0342623.1"/>
    </source>
</evidence>
<dbReference type="SFLD" id="SFLDS00019">
    <property type="entry name" value="Glutathione_Transferase_(cytos"/>
    <property type="match status" value="1"/>
</dbReference>
<protein>
    <submittedName>
        <fullName evidence="3">Glutathione S-transferase family protein</fullName>
    </submittedName>
</protein>
<dbReference type="SFLD" id="SFLDG01150">
    <property type="entry name" value="Main.1:_Beta-like"/>
    <property type="match status" value="1"/>
</dbReference>
<dbReference type="SUPFAM" id="SSF52833">
    <property type="entry name" value="Thioredoxin-like"/>
    <property type="match status" value="1"/>
</dbReference>
<dbReference type="RefSeq" id="WP_316020389.1">
    <property type="nucleotide sequence ID" value="NZ_JAWDID010000044.1"/>
</dbReference>
<dbReference type="SUPFAM" id="SSF47616">
    <property type="entry name" value="GST C-terminal domain-like"/>
    <property type="match status" value="1"/>
</dbReference>
<sequence>MLTIFGRISSINVQKTVWAAGEVGQPFERIDIGGQFGGNREPAYLAKNPNGQIPTLEDGEVCIWESNSIVRYLAARYGAGWIWDEDPARRADADRWMDWMLAELQPAMTPAFWGLIRKTPGYTEPAVIEASIAKAEAKFDILEAHLAGRTYLAGERFGMADITVAPGAHRWLNMPVPRKERPNLARWYAHVSARPAAGPALPLPVT</sequence>
<dbReference type="Pfam" id="PF13410">
    <property type="entry name" value="GST_C_2"/>
    <property type="match status" value="1"/>
</dbReference>
<dbReference type="InterPro" id="IPR040079">
    <property type="entry name" value="Glutathione_S-Trfase"/>
</dbReference>
<gene>
    <name evidence="3" type="ORF">RKE40_22225</name>
</gene>
<comment type="caution">
    <text evidence="3">The sequence shown here is derived from an EMBL/GenBank/DDBJ whole genome shotgun (WGS) entry which is preliminary data.</text>
</comment>
<dbReference type="Pfam" id="PF02798">
    <property type="entry name" value="GST_N"/>
    <property type="match status" value="1"/>
</dbReference>
<proteinExistence type="predicted"/>
<dbReference type="CDD" id="cd03047">
    <property type="entry name" value="GST_N_2"/>
    <property type="match status" value="1"/>
</dbReference>
<feature type="domain" description="GST C-terminal" evidence="2">
    <location>
        <begin position="86"/>
        <end position="206"/>
    </location>
</feature>
<keyword evidence="4" id="KW-1185">Reference proteome</keyword>
<dbReference type="PANTHER" id="PTHR44051">
    <property type="entry name" value="GLUTATHIONE S-TRANSFERASE-RELATED"/>
    <property type="match status" value="1"/>
</dbReference>
<accession>A0ABU3SCU9</accession>
<reference evidence="3 4" key="1">
    <citation type="submission" date="2023-09" db="EMBL/GenBank/DDBJ databases">
        <title>Whole genome shotgun sequencing (WGS) of Bosea sp. ZW T0_25, isolated from stored onions (Allium cepa).</title>
        <authorList>
            <person name="Stoll D.A."/>
            <person name="Huch M."/>
        </authorList>
    </citation>
    <scope>NUCLEOTIDE SEQUENCE [LARGE SCALE GENOMIC DNA]</scope>
    <source>
        <strain evidence="3 4">ZW T0_25</strain>
    </source>
</reference>
<evidence type="ECO:0000259" key="2">
    <source>
        <dbReference type="PROSITE" id="PS50405"/>
    </source>
</evidence>
<dbReference type="Gene3D" id="1.20.1050.10">
    <property type="match status" value="1"/>
</dbReference>
<dbReference type="InterPro" id="IPR036282">
    <property type="entry name" value="Glutathione-S-Trfase_C_sf"/>
</dbReference>
<organism evidence="3 4">
    <name type="scientific">Bosea rubneri</name>
    <dbReference type="NCBI Taxonomy" id="3075434"/>
    <lineage>
        <taxon>Bacteria</taxon>
        <taxon>Pseudomonadati</taxon>
        <taxon>Pseudomonadota</taxon>
        <taxon>Alphaproteobacteria</taxon>
        <taxon>Hyphomicrobiales</taxon>
        <taxon>Boseaceae</taxon>
        <taxon>Bosea</taxon>
    </lineage>
</organism>
<name>A0ABU3SCU9_9HYPH</name>
<dbReference type="PROSITE" id="PS50405">
    <property type="entry name" value="GST_CTER"/>
    <property type="match status" value="1"/>
</dbReference>
<dbReference type="InterPro" id="IPR036249">
    <property type="entry name" value="Thioredoxin-like_sf"/>
</dbReference>
<dbReference type="InterPro" id="IPR010987">
    <property type="entry name" value="Glutathione-S-Trfase_C-like"/>
</dbReference>
<dbReference type="SFLD" id="SFLDG00358">
    <property type="entry name" value="Main_(cytGST)"/>
    <property type="match status" value="1"/>
</dbReference>
<dbReference type="InterPro" id="IPR004045">
    <property type="entry name" value="Glutathione_S-Trfase_N"/>
</dbReference>
<evidence type="ECO:0000259" key="1">
    <source>
        <dbReference type="PROSITE" id="PS50404"/>
    </source>
</evidence>
<dbReference type="Proteomes" id="UP001254257">
    <property type="component" value="Unassembled WGS sequence"/>
</dbReference>
<dbReference type="PROSITE" id="PS50404">
    <property type="entry name" value="GST_NTER"/>
    <property type="match status" value="1"/>
</dbReference>
<evidence type="ECO:0000313" key="4">
    <source>
        <dbReference type="Proteomes" id="UP001254257"/>
    </source>
</evidence>
<feature type="domain" description="GST N-terminal" evidence="1">
    <location>
        <begin position="1"/>
        <end position="81"/>
    </location>
</feature>
<dbReference type="Gene3D" id="3.40.30.10">
    <property type="entry name" value="Glutaredoxin"/>
    <property type="match status" value="1"/>
</dbReference>